<proteinExistence type="inferred from homology"/>
<dbReference type="InterPro" id="IPR040465">
    <property type="entry name" value="CtsR_N"/>
</dbReference>
<evidence type="ECO:0000313" key="10">
    <source>
        <dbReference type="EMBL" id="MCZ0726223.1"/>
    </source>
</evidence>
<dbReference type="EMBL" id="JAPRFR010000003">
    <property type="protein sequence ID" value="MCZ0726223.1"/>
    <property type="molecule type" value="Genomic_DNA"/>
</dbReference>
<comment type="similarity">
    <text evidence="1 7">Belongs to the CtsR family.</text>
</comment>
<dbReference type="PIRSF" id="PIRSF010607">
    <property type="entry name" value="Txn_repr_CtsR"/>
    <property type="match status" value="1"/>
</dbReference>
<keyword evidence="4 7" id="KW-0805">Transcription regulation</keyword>
<reference evidence="10" key="1">
    <citation type="submission" date="2022-12" db="EMBL/GenBank/DDBJ databases">
        <title>Description and comparative metabolic analysis of Aerococcus sp. nov., isolated from the feces of a pig.</title>
        <authorList>
            <person name="Chang Y.-H."/>
        </authorList>
    </citation>
    <scope>NUCLEOTIDE SEQUENCE</scope>
    <source>
        <strain evidence="10">YH-aer222</strain>
    </source>
</reference>
<evidence type="ECO:0000256" key="5">
    <source>
        <dbReference type="ARBA" id="ARBA00023125"/>
    </source>
</evidence>
<evidence type="ECO:0000259" key="9">
    <source>
        <dbReference type="Pfam" id="PF17727"/>
    </source>
</evidence>
<evidence type="ECO:0000256" key="4">
    <source>
        <dbReference type="ARBA" id="ARBA00023015"/>
    </source>
</evidence>
<evidence type="ECO:0000256" key="6">
    <source>
        <dbReference type="ARBA" id="ARBA00023163"/>
    </source>
</evidence>
<dbReference type="Gene3D" id="1.10.1200.150">
    <property type="entry name" value="Transcriptional regulator CtsR, C-terminal domain"/>
    <property type="match status" value="1"/>
</dbReference>
<organism evidence="10 11">
    <name type="scientific">Aerococcus kribbianus</name>
    <dbReference type="NCBI Taxonomy" id="2999064"/>
    <lineage>
        <taxon>Bacteria</taxon>
        <taxon>Bacillati</taxon>
        <taxon>Bacillota</taxon>
        <taxon>Bacilli</taxon>
        <taxon>Lactobacillales</taxon>
        <taxon>Aerococcaceae</taxon>
        <taxon>Aerococcus</taxon>
    </lineage>
</organism>
<dbReference type="RefSeq" id="WP_268752554.1">
    <property type="nucleotide sequence ID" value="NZ_JAPRFQ010000003.1"/>
</dbReference>
<sequence length="152" mass="17549">MQNESMSDIIATYINKILQEQERIEIQRKQMADRFQCVPSQINYVIKTRFTPENGYVVESKRGGGGYIRIMKLDIADESDFIDAMLAMVDEQTSDRDAAAIITNLYNNEIISKREAQLMYAALDKDALSLVDHPNRLRSEILRNLLVKLKYQ</sequence>
<evidence type="ECO:0000313" key="11">
    <source>
        <dbReference type="Proteomes" id="UP001146670"/>
    </source>
</evidence>
<dbReference type="GO" id="GO:0006355">
    <property type="term" value="P:regulation of DNA-templated transcription"/>
    <property type="evidence" value="ECO:0007669"/>
    <property type="project" value="UniProtKB-UniRule"/>
</dbReference>
<dbReference type="InterPro" id="IPR008463">
    <property type="entry name" value="CtsR"/>
</dbReference>
<dbReference type="GO" id="GO:0003677">
    <property type="term" value="F:DNA binding"/>
    <property type="evidence" value="ECO:0007669"/>
    <property type="project" value="UniProtKB-UniRule"/>
</dbReference>
<evidence type="ECO:0000256" key="3">
    <source>
        <dbReference type="ARBA" id="ARBA00022491"/>
    </source>
</evidence>
<keyword evidence="6 7" id="KW-0804">Transcription</keyword>
<evidence type="ECO:0000256" key="1">
    <source>
        <dbReference type="ARBA" id="ARBA00010189"/>
    </source>
</evidence>
<evidence type="ECO:0000256" key="2">
    <source>
        <dbReference type="ARBA" id="ARBA00014129"/>
    </source>
</evidence>
<comment type="caution">
    <text evidence="10">The sequence shown here is derived from an EMBL/GenBank/DDBJ whole genome shotgun (WGS) entry which is preliminary data.</text>
</comment>
<feature type="domain" description="CtsR C-terminal dimerization" evidence="9">
    <location>
        <begin position="77"/>
        <end position="146"/>
    </location>
</feature>
<dbReference type="InterPro" id="IPR041902">
    <property type="entry name" value="CtsR_N_sf"/>
</dbReference>
<dbReference type="Proteomes" id="UP001146670">
    <property type="component" value="Unassembled WGS sequence"/>
</dbReference>
<name>A0A9X3JDW6_9LACT</name>
<dbReference type="Gene3D" id="3.30.56.130">
    <property type="entry name" value="Transcriptional regulator CtsR, winged HTH domain"/>
    <property type="match status" value="1"/>
</dbReference>
<evidence type="ECO:0000259" key="8">
    <source>
        <dbReference type="Pfam" id="PF05848"/>
    </source>
</evidence>
<keyword evidence="3 7" id="KW-0678">Repressor</keyword>
<dbReference type="InterPro" id="IPR041473">
    <property type="entry name" value="CtsR_C"/>
</dbReference>
<dbReference type="Pfam" id="PF05848">
    <property type="entry name" value="CtsR"/>
    <property type="match status" value="1"/>
</dbReference>
<accession>A0A9X3JDW6</accession>
<feature type="domain" description="CtsR N-terminal HTH" evidence="8">
    <location>
        <begin position="5"/>
        <end position="73"/>
    </location>
</feature>
<keyword evidence="5 7" id="KW-0238">DNA-binding</keyword>
<dbReference type="InterPro" id="IPR041908">
    <property type="entry name" value="CtsR_C_sf"/>
</dbReference>
<gene>
    <name evidence="10" type="ORF">OW157_06570</name>
</gene>
<evidence type="ECO:0000256" key="7">
    <source>
        <dbReference type="PIRNR" id="PIRNR010607"/>
    </source>
</evidence>
<keyword evidence="11" id="KW-1185">Reference proteome</keyword>
<dbReference type="AlphaFoldDB" id="A0A9X3JDW6"/>
<dbReference type="Pfam" id="PF17727">
    <property type="entry name" value="CtsR_C"/>
    <property type="match status" value="1"/>
</dbReference>
<protein>
    <recommendedName>
        <fullName evidence="2 7">Transcriptional regulator CtsR</fullName>
    </recommendedName>
</protein>